<dbReference type="PANTHER" id="PTHR20961">
    <property type="entry name" value="GLYCOSYLTRANSFERASE"/>
    <property type="match status" value="1"/>
</dbReference>
<reference evidence="14 15" key="2">
    <citation type="submission" date="2023-11" db="UniProtKB">
        <authorList>
            <consortium name="WormBaseParasite"/>
        </authorList>
    </citation>
    <scope>IDENTIFICATION</scope>
</reference>
<evidence type="ECO:0000256" key="4">
    <source>
        <dbReference type="ARBA" id="ARBA00022729"/>
    </source>
</evidence>
<accession>A0AA85K0R5</accession>
<keyword evidence="13" id="KW-1185">Reference proteome</keyword>
<keyword evidence="11" id="KW-0812">Transmembrane</keyword>
<evidence type="ECO:0000256" key="1">
    <source>
        <dbReference type="ARBA" id="ARBA00011970"/>
    </source>
</evidence>
<keyword evidence="5" id="KW-0256">Endoplasmic reticulum</keyword>
<reference evidence="13" key="1">
    <citation type="submission" date="2022-06" db="EMBL/GenBank/DDBJ databases">
        <authorList>
            <person name="Berger JAMES D."/>
            <person name="Berger JAMES D."/>
        </authorList>
    </citation>
    <scope>NUCLEOTIDE SEQUENCE [LARGE SCALE GENOMIC DNA]</scope>
</reference>
<evidence type="ECO:0000256" key="10">
    <source>
        <dbReference type="ARBA" id="ARBA00049432"/>
    </source>
</evidence>
<sequence>MILQKSLLSVNNFRSKSLYLLILIVMCYFVIYFHITLPSEYFPVKTNIHGKSTILHTRDVNIVILQNVFINPSKVIGAIGGEDLTKVVNQPEAYELLKFQYGFIQISSETNIAALMSLSQSLRTNERNLPAILKSIQPVDPVQLKSYNSKYYKEKVVFIVTRVEYVNLYHTMTDWYNTFLTMKLLHLSSKDVHILLADGHPVGRFDQVWYELFHNSISRIGVYRRRSRQKKTRMVRTNHSLIRTVPIGRYDYLHIAKLVLVPYGYASPLYVESNPTGEIFVDEFRNFILESYQLTDEVSRCQRTPLNQSSHPHILLISRRNYIAHPRNMKGHVSRKISNEEKLLSELKQMGFRNSMLIDLVQLPMSEQIKLVMNTDILIGMHGAALTLSLFLPSTSCLVELFPGFWFGSNKHLSKLAELRGIQYMAYHGLPENDVSSDSSYIPVDRFKLIVLKARRLWRMRMDRRTVNC</sequence>
<feature type="domain" description="Glycosyltransferase 61 catalytic" evidence="12">
    <location>
        <begin position="256"/>
        <end position="399"/>
    </location>
</feature>
<dbReference type="WBParaSite" id="TREG1_54800.2">
    <property type="protein sequence ID" value="TREG1_54800.2"/>
    <property type="gene ID" value="TREG1_54800"/>
</dbReference>
<keyword evidence="6" id="KW-0325">Glycoprotein</keyword>
<dbReference type="InterPro" id="IPR049625">
    <property type="entry name" value="Glyco_transf_61_cat"/>
</dbReference>
<evidence type="ECO:0000313" key="15">
    <source>
        <dbReference type="WBParaSite" id="TREG1_54800.2"/>
    </source>
</evidence>
<dbReference type="WBParaSite" id="TREG1_54800.1">
    <property type="protein sequence ID" value="TREG1_54800.1"/>
    <property type="gene ID" value="TREG1_54800"/>
</dbReference>
<feature type="transmembrane region" description="Helical" evidence="11">
    <location>
        <begin position="18"/>
        <end position="35"/>
    </location>
</feature>
<evidence type="ECO:0000256" key="8">
    <source>
        <dbReference type="ARBA" id="ARBA00042574"/>
    </source>
</evidence>
<evidence type="ECO:0000256" key="9">
    <source>
        <dbReference type="ARBA" id="ARBA00048317"/>
    </source>
</evidence>
<dbReference type="AlphaFoldDB" id="A0AA85K0R5"/>
<evidence type="ECO:0000259" key="12">
    <source>
        <dbReference type="Pfam" id="PF04577"/>
    </source>
</evidence>
<name>A0AA85K0R5_TRIRE</name>
<protein>
    <recommendedName>
        <fullName evidence="7">EGF domain-specific O-linked N-acetylglucosamine transferase</fullName>
        <ecNumber evidence="1">2.4.1.255</ecNumber>
    </recommendedName>
    <alternativeName>
        <fullName evidence="8">Extracellular O-linked N-acetylglucosamine transferase</fullName>
    </alternativeName>
</protein>
<dbReference type="EC" id="2.4.1.255" evidence="1"/>
<evidence type="ECO:0000256" key="3">
    <source>
        <dbReference type="ARBA" id="ARBA00022679"/>
    </source>
</evidence>
<evidence type="ECO:0000256" key="7">
    <source>
        <dbReference type="ARBA" id="ARBA00040944"/>
    </source>
</evidence>
<dbReference type="InterPro" id="IPR007657">
    <property type="entry name" value="Glycosyltransferase_61"/>
</dbReference>
<keyword evidence="11" id="KW-1133">Transmembrane helix</keyword>
<dbReference type="PANTHER" id="PTHR20961:SF148">
    <property type="entry name" value="EGF DOMAIN-SPECIFIC O-LINKED N-ACETYLGLUCOSAMINE TRANSFERASE"/>
    <property type="match status" value="1"/>
</dbReference>
<evidence type="ECO:0000256" key="11">
    <source>
        <dbReference type="SAM" id="Phobius"/>
    </source>
</evidence>
<keyword evidence="2" id="KW-0328">Glycosyltransferase</keyword>
<dbReference type="GO" id="GO:0097363">
    <property type="term" value="F:protein O-acetylglucosaminyltransferase activity"/>
    <property type="evidence" value="ECO:0007669"/>
    <property type="project" value="UniProtKB-EC"/>
</dbReference>
<evidence type="ECO:0000313" key="13">
    <source>
        <dbReference type="Proteomes" id="UP000050795"/>
    </source>
</evidence>
<keyword evidence="3" id="KW-0808">Transferase</keyword>
<comment type="catalytic activity">
    <reaction evidence="9">
        <text>L-seryl-[protein] + UDP-N-acetyl-alpha-D-glucosamine = 3-O-(N-acetyl-beta-D-glucosaminyl)-L-seryl-[protein] + UDP + H(+)</text>
        <dbReference type="Rhea" id="RHEA:48904"/>
        <dbReference type="Rhea" id="RHEA-COMP:9863"/>
        <dbReference type="Rhea" id="RHEA-COMP:12251"/>
        <dbReference type="ChEBI" id="CHEBI:15378"/>
        <dbReference type="ChEBI" id="CHEBI:29999"/>
        <dbReference type="ChEBI" id="CHEBI:57705"/>
        <dbReference type="ChEBI" id="CHEBI:58223"/>
        <dbReference type="ChEBI" id="CHEBI:90838"/>
        <dbReference type="EC" id="2.4.1.255"/>
    </reaction>
</comment>
<keyword evidence="11" id="KW-0472">Membrane</keyword>
<keyword evidence="4" id="KW-0732">Signal</keyword>
<proteinExistence type="predicted"/>
<comment type="catalytic activity">
    <reaction evidence="10">
        <text>L-threonyl-[protein] + UDP-N-acetyl-alpha-D-glucosamine = 3-O-(N-acetyl-beta-D-glucosaminyl)-L-threonyl-[protein] + UDP + H(+)</text>
        <dbReference type="Rhea" id="RHEA:48908"/>
        <dbReference type="Rhea" id="RHEA-COMP:11060"/>
        <dbReference type="Rhea" id="RHEA-COMP:12252"/>
        <dbReference type="ChEBI" id="CHEBI:15378"/>
        <dbReference type="ChEBI" id="CHEBI:30013"/>
        <dbReference type="ChEBI" id="CHEBI:57705"/>
        <dbReference type="ChEBI" id="CHEBI:58223"/>
        <dbReference type="ChEBI" id="CHEBI:90840"/>
        <dbReference type="EC" id="2.4.1.255"/>
    </reaction>
</comment>
<evidence type="ECO:0000256" key="2">
    <source>
        <dbReference type="ARBA" id="ARBA00022676"/>
    </source>
</evidence>
<evidence type="ECO:0000256" key="6">
    <source>
        <dbReference type="ARBA" id="ARBA00023180"/>
    </source>
</evidence>
<dbReference type="Pfam" id="PF04577">
    <property type="entry name" value="Glyco_transf_61"/>
    <property type="match status" value="1"/>
</dbReference>
<evidence type="ECO:0000313" key="14">
    <source>
        <dbReference type="WBParaSite" id="TREG1_54800.1"/>
    </source>
</evidence>
<dbReference type="Proteomes" id="UP000050795">
    <property type="component" value="Unassembled WGS sequence"/>
</dbReference>
<organism evidence="13 15">
    <name type="scientific">Trichobilharzia regenti</name>
    <name type="common">Nasal bird schistosome</name>
    <dbReference type="NCBI Taxonomy" id="157069"/>
    <lineage>
        <taxon>Eukaryota</taxon>
        <taxon>Metazoa</taxon>
        <taxon>Spiralia</taxon>
        <taxon>Lophotrochozoa</taxon>
        <taxon>Platyhelminthes</taxon>
        <taxon>Trematoda</taxon>
        <taxon>Digenea</taxon>
        <taxon>Strigeidida</taxon>
        <taxon>Schistosomatoidea</taxon>
        <taxon>Schistosomatidae</taxon>
        <taxon>Trichobilharzia</taxon>
    </lineage>
</organism>
<evidence type="ECO:0000256" key="5">
    <source>
        <dbReference type="ARBA" id="ARBA00022824"/>
    </source>
</evidence>